<dbReference type="SUPFAM" id="SSF53448">
    <property type="entry name" value="Nucleotide-diphospho-sugar transferases"/>
    <property type="match status" value="1"/>
</dbReference>
<dbReference type="InterPro" id="IPR029044">
    <property type="entry name" value="Nucleotide-diphossugar_trans"/>
</dbReference>
<protein>
    <submittedName>
        <fullName evidence="2">Glycosyltransferase</fullName>
    </submittedName>
</protein>
<organism evidence="2 3">
    <name type="scientific">Shinella lacus</name>
    <dbReference type="NCBI Taxonomy" id="2654216"/>
    <lineage>
        <taxon>Bacteria</taxon>
        <taxon>Pseudomonadati</taxon>
        <taxon>Pseudomonadota</taxon>
        <taxon>Alphaproteobacteria</taxon>
        <taxon>Hyphomicrobiales</taxon>
        <taxon>Rhizobiaceae</taxon>
        <taxon>Shinella</taxon>
    </lineage>
</organism>
<sequence length="306" mass="33897">MTLISVVMCTFDREVMARRTIASVYAQRLPGGLSLELIVVDNTPDGNARGWVEGLSGLEPRPRYVHETRAGISHARNAGVAAASGEFLAFIDDDETAEPDWLENLHRALLIHSADMGTGPVLPVFEDKPALGWDPTPFFFGKREAMATGGQLQAARTGNIMFRVATCFDGTPPFDPRLGRSGGEDTDFTHGLYRKGRKIIWVADAIVHEFWPQSKASLRAFLRRKLVTARNTTHVRITRDPRPMPAFLAIVPKALAQLVIFSPLAAVSYPFSRQFYARCAMQVMSALGKLTFWQRAGYYGRSGRQA</sequence>
<dbReference type="InterPro" id="IPR001173">
    <property type="entry name" value="Glyco_trans_2-like"/>
</dbReference>
<evidence type="ECO:0000313" key="3">
    <source>
        <dbReference type="Proteomes" id="UP000996601"/>
    </source>
</evidence>
<evidence type="ECO:0000259" key="1">
    <source>
        <dbReference type="Pfam" id="PF00535"/>
    </source>
</evidence>
<dbReference type="Gene3D" id="3.90.550.10">
    <property type="entry name" value="Spore Coat Polysaccharide Biosynthesis Protein SpsA, Chain A"/>
    <property type="match status" value="1"/>
</dbReference>
<dbReference type="EMBL" id="WHSB02000001">
    <property type="protein sequence ID" value="MCQ4628563.1"/>
    <property type="molecule type" value="Genomic_DNA"/>
</dbReference>
<feature type="domain" description="Glycosyltransferase 2-like" evidence="1">
    <location>
        <begin position="5"/>
        <end position="163"/>
    </location>
</feature>
<reference evidence="2" key="1">
    <citation type="submission" date="2021-07" db="EMBL/GenBank/DDBJ databases">
        <title>Shinella sp. nov., a novel member of the genus Shinella from water.</title>
        <authorList>
            <person name="Deng Y."/>
        </authorList>
    </citation>
    <scope>NUCLEOTIDE SEQUENCE</scope>
    <source>
        <strain evidence="2">CPCC 100929</strain>
    </source>
</reference>
<dbReference type="Proteomes" id="UP000996601">
    <property type="component" value="Unassembled WGS sequence"/>
</dbReference>
<dbReference type="PANTHER" id="PTHR43685">
    <property type="entry name" value="GLYCOSYLTRANSFERASE"/>
    <property type="match status" value="1"/>
</dbReference>
<accession>A0ABT1R080</accession>
<dbReference type="InterPro" id="IPR050834">
    <property type="entry name" value="Glycosyltransf_2"/>
</dbReference>
<dbReference type="CDD" id="cd00761">
    <property type="entry name" value="Glyco_tranf_GTA_type"/>
    <property type="match status" value="1"/>
</dbReference>
<proteinExistence type="predicted"/>
<dbReference type="RefSeq" id="WP_256114605.1">
    <property type="nucleotide sequence ID" value="NZ_WHSB02000001.1"/>
</dbReference>
<dbReference type="PANTHER" id="PTHR43685:SF11">
    <property type="entry name" value="GLYCOSYLTRANSFERASE TAGX-RELATED"/>
    <property type="match status" value="1"/>
</dbReference>
<comment type="caution">
    <text evidence="2">The sequence shown here is derived from an EMBL/GenBank/DDBJ whole genome shotgun (WGS) entry which is preliminary data.</text>
</comment>
<keyword evidence="3" id="KW-1185">Reference proteome</keyword>
<name>A0ABT1R080_9HYPH</name>
<gene>
    <name evidence="2" type="ORF">GB927_000870</name>
</gene>
<evidence type="ECO:0000313" key="2">
    <source>
        <dbReference type="EMBL" id="MCQ4628563.1"/>
    </source>
</evidence>
<dbReference type="Pfam" id="PF00535">
    <property type="entry name" value="Glycos_transf_2"/>
    <property type="match status" value="1"/>
</dbReference>